<evidence type="ECO:0000256" key="1">
    <source>
        <dbReference type="SAM" id="MobiDB-lite"/>
    </source>
</evidence>
<proteinExistence type="predicted"/>
<keyword evidence="3" id="KW-0449">Lipoprotein</keyword>
<feature type="region of interest" description="Disordered" evidence="1">
    <location>
        <begin position="221"/>
        <end position="277"/>
    </location>
</feature>
<reference evidence="3" key="2">
    <citation type="submission" date="2020-09" db="EMBL/GenBank/DDBJ databases">
        <authorList>
            <person name="Sun Q."/>
            <person name="Ohkuma M."/>
        </authorList>
    </citation>
    <scope>NUCLEOTIDE SEQUENCE</scope>
    <source>
        <strain evidence="3">JCM 3302</strain>
    </source>
</reference>
<evidence type="ECO:0000313" key="3">
    <source>
        <dbReference type="EMBL" id="GHE81305.1"/>
    </source>
</evidence>
<dbReference type="EMBL" id="BNBC01000018">
    <property type="protein sequence ID" value="GHE81305.1"/>
    <property type="molecule type" value="Genomic_DNA"/>
</dbReference>
<keyword evidence="4" id="KW-1185">Reference proteome</keyword>
<feature type="signal peptide" evidence="2">
    <location>
        <begin position="1"/>
        <end position="22"/>
    </location>
</feature>
<dbReference type="RefSeq" id="WP_189902271.1">
    <property type="nucleotide sequence ID" value="NZ_BNBC01000018.1"/>
</dbReference>
<feature type="chain" id="PRO_5037479300" evidence="2">
    <location>
        <begin position="23"/>
        <end position="277"/>
    </location>
</feature>
<feature type="compositionally biased region" description="Low complexity" evidence="1">
    <location>
        <begin position="251"/>
        <end position="268"/>
    </location>
</feature>
<gene>
    <name evidence="3" type="ORF">GCM10014715_41070</name>
</gene>
<name>A0A919A070_9ACTN</name>
<dbReference type="PROSITE" id="PS51257">
    <property type="entry name" value="PROKAR_LIPOPROTEIN"/>
    <property type="match status" value="1"/>
</dbReference>
<dbReference type="AlphaFoldDB" id="A0A919A070"/>
<accession>A0A919A070</accession>
<protein>
    <submittedName>
        <fullName evidence="3">Lipoprotein</fullName>
    </submittedName>
</protein>
<sequence length="277" mass="29567">MFRRRSALVTALVALLLATAAACGDAGGLRGAGATPTAISPARLWPSLRPAASPAWPYDEVQIETVKGVTAPGDDIRRLDPVAVVRAEVAAHPDDYTAAKAPYGETAVRLSDCGKSGNQGKRCPVMRPYYRDLTGDGRDDMTLGFRLYPTNQTAVRVYTFEGHRLVQVFANDDAVIGVELAGRAVIIRSPAGISGYEYRTTWAWDPEQRAMVFSRDEFLRTGRHKPTRAHTPAATASRSPVPRPTPTPGLSASAASPTPDSATFSPSPSVTPHASGR</sequence>
<comment type="caution">
    <text evidence="3">The sequence shown here is derived from an EMBL/GenBank/DDBJ whole genome shotgun (WGS) entry which is preliminary data.</text>
</comment>
<keyword evidence="2" id="KW-0732">Signal</keyword>
<evidence type="ECO:0000313" key="4">
    <source>
        <dbReference type="Proteomes" id="UP000641386"/>
    </source>
</evidence>
<evidence type="ECO:0000256" key="2">
    <source>
        <dbReference type="SAM" id="SignalP"/>
    </source>
</evidence>
<reference evidence="3" key="1">
    <citation type="journal article" date="2014" name="Int. J. Syst. Evol. Microbiol.">
        <title>Complete genome sequence of Corynebacterium casei LMG S-19264T (=DSM 44701T), isolated from a smear-ripened cheese.</title>
        <authorList>
            <consortium name="US DOE Joint Genome Institute (JGI-PGF)"/>
            <person name="Walter F."/>
            <person name="Albersmeier A."/>
            <person name="Kalinowski J."/>
            <person name="Ruckert C."/>
        </authorList>
    </citation>
    <scope>NUCLEOTIDE SEQUENCE</scope>
    <source>
        <strain evidence="3">JCM 3302</strain>
    </source>
</reference>
<organism evidence="3 4">
    <name type="scientific">Streptomyces spiralis</name>
    <dbReference type="NCBI Taxonomy" id="66376"/>
    <lineage>
        <taxon>Bacteria</taxon>
        <taxon>Bacillati</taxon>
        <taxon>Actinomycetota</taxon>
        <taxon>Actinomycetes</taxon>
        <taxon>Kitasatosporales</taxon>
        <taxon>Streptomycetaceae</taxon>
        <taxon>Streptomyces</taxon>
    </lineage>
</organism>
<dbReference type="Proteomes" id="UP000641386">
    <property type="component" value="Unassembled WGS sequence"/>
</dbReference>